<feature type="chain" id="PRO_5015058429" evidence="1">
    <location>
        <begin position="23"/>
        <end position="78"/>
    </location>
</feature>
<name>A0A1A8PXY0_9TELE</name>
<evidence type="ECO:0000313" key="2">
    <source>
        <dbReference type="EMBL" id="SBR86088.1"/>
    </source>
</evidence>
<sequence length="78" mass="8980">LFLHSWQHVQHFLFHVLMFVLKLQVPLVPRPFPWCVPNGCLKGPMCDEWGHLVAQSANCNKLDLSCLPHKTAKTQFCP</sequence>
<reference evidence="2" key="2">
    <citation type="submission" date="2016-06" db="EMBL/GenBank/DDBJ databases">
        <title>The genome of a short-lived fish provides insights into sex chromosome evolution and the genetic control of aging.</title>
        <authorList>
            <person name="Reichwald K."/>
            <person name="Felder M."/>
            <person name="Petzold A."/>
            <person name="Koch P."/>
            <person name="Groth M."/>
            <person name="Platzer M."/>
        </authorList>
    </citation>
    <scope>NUCLEOTIDE SEQUENCE</scope>
    <source>
        <tissue evidence="2">Brain</tissue>
    </source>
</reference>
<dbReference type="AlphaFoldDB" id="A0A1A8PXY0"/>
<evidence type="ECO:0000256" key="1">
    <source>
        <dbReference type="SAM" id="SignalP"/>
    </source>
</evidence>
<accession>A0A1A8PXY0</accession>
<dbReference type="EMBL" id="HAEI01003809">
    <property type="protein sequence ID" value="SBR86088.1"/>
    <property type="molecule type" value="Transcribed_RNA"/>
</dbReference>
<protein>
    <submittedName>
        <fullName evidence="2">Uncharacterized protein</fullName>
    </submittedName>
</protein>
<proteinExistence type="predicted"/>
<feature type="non-terminal residue" evidence="2">
    <location>
        <position position="1"/>
    </location>
</feature>
<feature type="signal peptide" evidence="1">
    <location>
        <begin position="1"/>
        <end position="22"/>
    </location>
</feature>
<feature type="non-terminal residue" evidence="2">
    <location>
        <position position="78"/>
    </location>
</feature>
<organism evidence="2">
    <name type="scientific">Nothobranchius rachovii</name>
    <name type="common">bluefin notho</name>
    <dbReference type="NCBI Taxonomy" id="451742"/>
    <lineage>
        <taxon>Eukaryota</taxon>
        <taxon>Metazoa</taxon>
        <taxon>Chordata</taxon>
        <taxon>Craniata</taxon>
        <taxon>Vertebrata</taxon>
        <taxon>Euteleostomi</taxon>
        <taxon>Actinopterygii</taxon>
        <taxon>Neopterygii</taxon>
        <taxon>Teleostei</taxon>
        <taxon>Neoteleostei</taxon>
        <taxon>Acanthomorphata</taxon>
        <taxon>Ovalentaria</taxon>
        <taxon>Atherinomorphae</taxon>
        <taxon>Cyprinodontiformes</taxon>
        <taxon>Nothobranchiidae</taxon>
        <taxon>Nothobranchius</taxon>
    </lineage>
</organism>
<gene>
    <name evidence="2" type="primary">Nfu_g_1_015475</name>
</gene>
<dbReference type="EMBL" id="HAEH01005630">
    <property type="protein sequence ID" value="SBR77020.1"/>
    <property type="molecule type" value="Transcribed_RNA"/>
</dbReference>
<keyword evidence="1" id="KW-0732">Signal</keyword>
<reference evidence="2" key="1">
    <citation type="submission" date="2016-05" db="EMBL/GenBank/DDBJ databases">
        <authorList>
            <person name="Lavstsen T."/>
            <person name="Jespersen J.S."/>
        </authorList>
    </citation>
    <scope>NUCLEOTIDE SEQUENCE</scope>
    <source>
        <tissue evidence="2">Brain</tissue>
    </source>
</reference>